<dbReference type="STRING" id="706191.PANA_0530"/>
<reference evidence="2 3" key="1">
    <citation type="journal article" date="2010" name="J. Bacteriol.">
        <title>Genome sequence of Pantoea ananatis LMG20103, the causative agent of Eucalyptus blight and dieback.</title>
        <authorList>
            <person name="De Maayer P."/>
            <person name="Chan W.Y."/>
            <person name="Venter S.N."/>
            <person name="Toth I.K."/>
            <person name="Birch P.R."/>
            <person name="Joubert F."/>
            <person name="Coutinho T.A."/>
        </authorList>
    </citation>
    <scope>NUCLEOTIDE SEQUENCE [LARGE SCALE GENOMIC DNA]</scope>
    <source>
        <strain evidence="2 3">LMG 20103</strain>
    </source>
</reference>
<gene>
    <name evidence="2" type="primary">yqeM</name>
    <name evidence="2" type="ordered locus">PANA_0530</name>
</gene>
<sequence length="246" mass="27761">MKMSKETSLGGMNDDTGFPVFFTEISDCLGRYENYKDAARAIAEKFPPSKFPRLLDICCGIGKMSVSLFELGYEVVGLDLSLEQLSVAKKMCKGPVYIHADMGNLPKDKFDILINVYTSFGYCSTEHEDLAVLPEWYEALNPGGILIMELADMDRARNRIDVSGRLIRMNSGVTEMLFMDWEKRILTVNYDKDGQSWSCSTRLYEKEFLQNALLNCGFSSVELYGDFSQKPKGKDDNLLVIARKGL</sequence>
<evidence type="ECO:0000313" key="2">
    <source>
        <dbReference type="EMBL" id="ADD75697.1"/>
    </source>
</evidence>
<dbReference type="HOGENOM" id="CLU_069129_1_0_6"/>
<dbReference type="KEGG" id="pam:PANA_0530"/>
<evidence type="ECO:0000259" key="1">
    <source>
        <dbReference type="Pfam" id="PF13649"/>
    </source>
</evidence>
<dbReference type="Pfam" id="PF13649">
    <property type="entry name" value="Methyltransf_25"/>
    <property type="match status" value="1"/>
</dbReference>
<dbReference type="Gene3D" id="3.40.50.150">
    <property type="entry name" value="Vaccinia Virus protein VP39"/>
    <property type="match status" value="1"/>
</dbReference>
<dbReference type="Gene3D" id="2.20.25.110">
    <property type="entry name" value="S-adenosyl-L-methionine-dependent methyltransferases"/>
    <property type="match status" value="1"/>
</dbReference>
<accession>D4GIV2</accession>
<dbReference type="eggNOG" id="COG2226">
    <property type="taxonomic scope" value="Bacteria"/>
</dbReference>
<organism evidence="2 3">
    <name type="scientific">Pantoea ananatis (strain LMG 20103)</name>
    <dbReference type="NCBI Taxonomy" id="706191"/>
    <lineage>
        <taxon>Bacteria</taxon>
        <taxon>Pseudomonadati</taxon>
        <taxon>Pseudomonadota</taxon>
        <taxon>Gammaproteobacteria</taxon>
        <taxon>Enterobacterales</taxon>
        <taxon>Erwiniaceae</taxon>
        <taxon>Pantoea</taxon>
    </lineage>
</organism>
<evidence type="ECO:0000313" key="3">
    <source>
        <dbReference type="Proteomes" id="UP000001702"/>
    </source>
</evidence>
<dbReference type="InterPro" id="IPR041698">
    <property type="entry name" value="Methyltransf_25"/>
</dbReference>
<dbReference type="EMBL" id="CP001875">
    <property type="protein sequence ID" value="ADD75697.1"/>
    <property type="molecule type" value="Genomic_DNA"/>
</dbReference>
<name>D4GIV2_PANAM</name>
<dbReference type="InterPro" id="IPR029063">
    <property type="entry name" value="SAM-dependent_MTases_sf"/>
</dbReference>
<dbReference type="Proteomes" id="UP000001702">
    <property type="component" value="Chromosome"/>
</dbReference>
<feature type="domain" description="Methyltransferase" evidence="1">
    <location>
        <begin position="55"/>
        <end position="144"/>
    </location>
</feature>
<dbReference type="SUPFAM" id="SSF53335">
    <property type="entry name" value="S-adenosyl-L-methionine-dependent methyltransferases"/>
    <property type="match status" value="1"/>
</dbReference>
<dbReference type="AlphaFoldDB" id="D4GIV2"/>
<protein>
    <submittedName>
        <fullName evidence="2">YqeM</fullName>
    </submittedName>
</protein>
<dbReference type="PANTHER" id="PTHR43591">
    <property type="entry name" value="METHYLTRANSFERASE"/>
    <property type="match status" value="1"/>
</dbReference>
<dbReference type="CDD" id="cd02440">
    <property type="entry name" value="AdoMet_MTases"/>
    <property type="match status" value="1"/>
</dbReference>
<keyword evidence="3" id="KW-1185">Reference proteome</keyword>
<proteinExistence type="predicted"/>